<dbReference type="Gene3D" id="1.10.520.30">
    <property type="entry name" value="AF1862-like domain"/>
    <property type="match status" value="1"/>
</dbReference>
<dbReference type="GO" id="GO:0005737">
    <property type="term" value="C:cytoplasm"/>
    <property type="evidence" value="ECO:0007669"/>
    <property type="project" value="UniProtKB-SubCell"/>
</dbReference>
<keyword evidence="4" id="KW-0051">Antiviral defense</keyword>
<protein>
    <recommendedName>
        <fullName evidence="5">CRISPR type III-B/RAMP module-associated protein Cmr5</fullName>
    </recommendedName>
</protein>
<dbReference type="EMBL" id="JQJD01000047">
    <property type="protein sequence ID" value="KGN79733.1"/>
    <property type="molecule type" value="Genomic_DNA"/>
</dbReference>
<gene>
    <name evidence="7" type="ORF">HQ35_06935</name>
</gene>
<evidence type="ECO:0000256" key="4">
    <source>
        <dbReference type="ARBA" id="ARBA00023118"/>
    </source>
</evidence>
<keyword evidence="3" id="KW-0963">Cytoplasm</keyword>
<evidence type="ECO:0000256" key="3">
    <source>
        <dbReference type="ARBA" id="ARBA00022490"/>
    </source>
</evidence>
<dbReference type="AlphaFoldDB" id="A0A0A2ELB4"/>
<feature type="region of interest" description="Disordered" evidence="6">
    <location>
        <begin position="61"/>
        <end position="80"/>
    </location>
</feature>
<proteinExistence type="inferred from homology"/>
<comment type="subcellular location">
    <subcellularLocation>
        <location evidence="1">Cytoplasm</location>
    </subcellularLocation>
</comment>
<evidence type="ECO:0000256" key="1">
    <source>
        <dbReference type="ARBA" id="ARBA00004496"/>
    </source>
</evidence>
<dbReference type="SUPFAM" id="SSF158568">
    <property type="entry name" value="AF1862-like"/>
    <property type="match status" value="1"/>
</dbReference>
<dbReference type="InterPro" id="IPR023101">
    <property type="entry name" value="AF1862-like_dom_sf"/>
</dbReference>
<dbReference type="NCBIfam" id="TIGR01881">
    <property type="entry name" value="cas_Cmr5"/>
    <property type="match status" value="1"/>
</dbReference>
<dbReference type="Proteomes" id="UP000030125">
    <property type="component" value="Unassembled WGS sequence"/>
</dbReference>
<reference evidence="7 8" key="1">
    <citation type="submission" date="2014-08" db="EMBL/GenBank/DDBJ databases">
        <title>Porphyromonas cangingivalis strain:COT-109_OH1386 Genome sequencing.</title>
        <authorList>
            <person name="Wallis C."/>
            <person name="Deusch O."/>
            <person name="O'Flynn C."/>
            <person name="Davis I."/>
            <person name="Jospin G."/>
            <person name="Darling A.E."/>
            <person name="Coil D.A."/>
            <person name="Alexiev A."/>
            <person name="Horsfall A."/>
            <person name="Kirkwood N."/>
            <person name="Harris S."/>
            <person name="Eisen J.A."/>
        </authorList>
    </citation>
    <scope>NUCLEOTIDE SEQUENCE [LARGE SCALE GENOMIC DNA]</scope>
    <source>
        <strain evidence="8">COT-109 OH1386</strain>
    </source>
</reference>
<organism evidence="7 8">
    <name type="scientific">Porphyromonas cangingivalis</name>
    <dbReference type="NCBI Taxonomy" id="36874"/>
    <lineage>
        <taxon>Bacteria</taxon>
        <taxon>Pseudomonadati</taxon>
        <taxon>Bacteroidota</taxon>
        <taxon>Bacteroidia</taxon>
        <taxon>Bacteroidales</taxon>
        <taxon>Porphyromonadaceae</taxon>
        <taxon>Porphyromonas</taxon>
    </lineage>
</organism>
<name>A0A0A2ELB4_PORCN</name>
<evidence type="ECO:0000256" key="2">
    <source>
        <dbReference type="ARBA" id="ARBA00006161"/>
    </source>
</evidence>
<comment type="similarity">
    <text evidence="2">Belongs to the CRISPR system Cmr5 family.</text>
</comment>
<keyword evidence="8" id="KW-1185">Reference proteome</keyword>
<sequence length="165" mass="19216">MDKKRIRTLIPLAMRVIEKVEIVDTKTASFEKVHEGYINALGPNIIQSGLLPTLIFYNKDDRKKDDRKKDDRKKDDRKKDDRRKWLEALYRMYYMDKEDKEVTEDDPTAIIKLVIGNKGGNVGALANAPEYKIWEKLILEYAVALKLALRTFTAREKEKKEGGNE</sequence>
<evidence type="ECO:0000256" key="5">
    <source>
        <dbReference type="ARBA" id="ARBA00030001"/>
    </source>
</evidence>
<dbReference type="GO" id="GO:0051607">
    <property type="term" value="P:defense response to virus"/>
    <property type="evidence" value="ECO:0007669"/>
    <property type="project" value="UniProtKB-KW"/>
</dbReference>
<evidence type="ECO:0000256" key="6">
    <source>
        <dbReference type="SAM" id="MobiDB-lite"/>
    </source>
</evidence>
<dbReference type="RefSeq" id="WP_036852019.1">
    <property type="nucleotide sequence ID" value="NZ_JQJD01000047.1"/>
</dbReference>
<comment type="caution">
    <text evidence="7">The sequence shown here is derived from an EMBL/GenBank/DDBJ whole genome shotgun (WGS) entry which is preliminary data.</text>
</comment>
<dbReference type="OrthoDB" id="1012356at2"/>
<dbReference type="InterPro" id="IPR010160">
    <property type="entry name" value="CRISPR-assoc_prot_Cmr5"/>
</dbReference>
<accession>A0A0A2ELB4</accession>
<evidence type="ECO:0000313" key="8">
    <source>
        <dbReference type="Proteomes" id="UP000030125"/>
    </source>
</evidence>
<evidence type="ECO:0000313" key="7">
    <source>
        <dbReference type="EMBL" id="KGN79733.1"/>
    </source>
</evidence>